<dbReference type="InterPro" id="IPR047214">
    <property type="entry name" value="TPP_PDC_IPDC"/>
</dbReference>
<dbReference type="InterPro" id="IPR012110">
    <property type="entry name" value="PDC/IPDC-like"/>
</dbReference>
<reference evidence="17" key="1">
    <citation type="submission" date="2021-01" db="EMBL/GenBank/DDBJ databases">
        <authorList>
            <person name="Corre E."/>
            <person name="Pelletier E."/>
            <person name="Niang G."/>
            <person name="Scheremetjew M."/>
            <person name="Finn R."/>
            <person name="Kale V."/>
            <person name="Holt S."/>
            <person name="Cochrane G."/>
            <person name="Meng A."/>
            <person name="Brown T."/>
            <person name="Cohen L."/>
        </authorList>
    </citation>
    <scope>NUCLEOTIDE SEQUENCE</scope>
    <source>
        <strain evidence="17">SAG 63-3</strain>
    </source>
</reference>
<feature type="domain" description="Thiamine pyrophosphate enzyme N-terminal TPP-binding" evidence="16">
    <location>
        <begin position="6"/>
        <end position="115"/>
    </location>
</feature>
<dbReference type="PANTHER" id="PTHR43452:SF1">
    <property type="entry name" value="PYRUVATE DECARBOXYLASE C186.09-RELATED"/>
    <property type="match status" value="1"/>
</dbReference>
<dbReference type="GO" id="GO:0005829">
    <property type="term" value="C:cytosol"/>
    <property type="evidence" value="ECO:0007669"/>
    <property type="project" value="TreeGrafter"/>
</dbReference>
<evidence type="ECO:0000259" key="14">
    <source>
        <dbReference type="Pfam" id="PF00205"/>
    </source>
</evidence>
<comment type="catalytic activity">
    <reaction evidence="1">
        <text>a 2-oxocarboxylate + H(+) = an aldehyde + CO2</text>
        <dbReference type="Rhea" id="RHEA:11628"/>
        <dbReference type="ChEBI" id="CHEBI:15378"/>
        <dbReference type="ChEBI" id="CHEBI:16526"/>
        <dbReference type="ChEBI" id="CHEBI:17478"/>
        <dbReference type="ChEBI" id="CHEBI:35179"/>
        <dbReference type="EC" id="4.1.1.1"/>
    </reaction>
</comment>
<dbReference type="InterPro" id="IPR012000">
    <property type="entry name" value="Thiamin_PyroP_enz_cen_dom"/>
</dbReference>
<evidence type="ECO:0000256" key="1">
    <source>
        <dbReference type="ARBA" id="ARBA00001041"/>
    </source>
</evidence>
<dbReference type="PANTHER" id="PTHR43452">
    <property type="entry name" value="PYRUVATE DECARBOXYLASE"/>
    <property type="match status" value="1"/>
</dbReference>
<dbReference type="Gene3D" id="3.40.50.1220">
    <property type="entry name" value="TPP-binding domain"/>
    <property type="match status" value="1"/>
</dbReference>
<dbReference type="InterPro" id="IPR000399">
    <property type="entry name" value="TPP-bd_CS"/>
</dbReference>
<name>A0A7S0YE52_9CHLO</name>
<dbReference type="FunFam" id="3.40.50.970:FF:000024">
    <property type="entry name" value="Pyruvate decarboxylase isozyme"/>
    <property type="match status" value="1"/>
</dbReference>
<evidence type="ECO:0000256" key="7">
    <source>
        <dbReference type="ARBA" id="ARBA00022723"/>
    </source>
</evidence>
<accession>A0A7S0YE52</accession>
<dbReference type="GO" id="GO:0030976">
    <property type="term" value="F:thiamine pyrophosphate binding"/>
    <property type="evidence" value="ECO:0007669"/>
    <property type="project" value="InterPro"/>
</dbReference>
<evidence type="ECO:0000256" key="13">
    <source>
        <dbReference type="RuleBase" id="RU362132"/>
    </source>
</evidence>
<dbReference type="Pfam" id="PF02776">
    <property type="entry name" value="TPP_enzyme_N"/>
    <property type="match status" value="1"/>
</dbReference>
<evidence type="ECO:0000259" key="16">
    <source>
        <dbReference type="Pfam" id="PF02776"/>
    </source>
</evidence>
<dbReference type="GO" id="GO:0004737">
    <property type="term" value="F:pyruvate decarboxylase activity"/>
    <property type="evidence" value="ECO:0007669"/>
    <property type="project" value="UniProtKB-EC"/>
</dbReference>
<evidence type="ECO:0000256" key="10">
    <source>
        <dbReference type="ARBA" id="ARBA00023052"/>
    </source>
</evidence>
<dbReference type="EMBL" id="HBFM01012347">
    <property type="protein sequence ID" value="CAD8771337.1"/>
    <property type="molecule type" value="Transcribed_RNA"/>
</dbReference>
<dbReference type="AlphaFoldDB" id="A0A7S0YE52"/>
<dbReference type="CDD" id="cd07038">
    <property type="entry name" value="TPP_PYR_PDC_IPDC_like"/>
    <property type="match status" value="1"/>
</dbReference>
<protein>
    <recommendedName>
        <fullName evidence="6">pyruvate decarboxylase</fullName>
        <ecNumber evidence="6">4.1.1.1</ecNumber>
    </recommendedName>
</protein>
<comment type="cofactor">
    <cofactor evidence="2">
        <name>a metal cation</name>
        <dbReference type="ChEBI" id="CHEBI:25213"/>
    </cofactor>
</comment>
<sequence>MNGDANVGLHIANRLVELGCNHIFAVPGDFNLLLLDQFLKHEKLNMIWCCNELNAGYAADGYARRRGIGCVTVTFCVGGFSVINAVAGAYSEDLPLVCISGGPNSNDFSSNHVLHHTIGLSNDYGQQLRAFREVTCCQVLISHLEDAYRQVDVAISEAVRHRKPVYIEVSCNLASLPHPSFSRVLSAPIPFVIEHPRSNARNLTEAVSAAAQELNAALKAIIIVGPRCRRPEVQEAVLALANASQYPVVISPDAKGFFPENHASFCGLYWGAVSSTCVSELVESAGVVLAIGCVWTDYSTVGYTLPLRPPCVVEVDERAVVVCGKATFTGVMLLDVLRGLVPAVRPNKAGLQAFLELKHVHEPPPPTRRVRSVDPITVETVFSHVQKILTPHHTIISEVGDAWFNTQGLRLPGGAAYEMQMRYGSIGWSVGSVLGYQLADAFLDPKRRTLAFVGDGSFQMTAQEVSTMLRYGLKPIIFLINNGGYASEADIADGPYNIIKNWDYTKFVKALRNDEGQLYTAKVKTEKEFVVALAEAVRRTDELCFIEIFVNKDDCSKELLEWGSRVATCNGRLPVEH</sequence>
<evidence type="ECO:0000256" key="3">
    <source>
        <dbReference type="ARBA" id="ARBA00001964"/>
    </source>
</evidence>
<dbReference type="GO" id="GO:0000287">
    <property type="term" value="F:magnesium ion binding"/>
    <property type="evidence" value="ECO:0007669"/>
    <property type="project" value="InterPro"/>
</dbReference>
<evidence type="ECO:0000256" key="4">
    <source>
        <dbReference type="ARBA" id="ARBA00007812"/>
    </source>
</evidence>
<dbReference type="PIRSF" id="PIRSF036565">
    <property type="entry name" value="Pyruvt_ip_decrb"/>
    <property type="match status" value="1"/>
</dbReference>
<feature type="domain" description="Thiamine pyrophosphate enzyme TPP-binding" evidence="15">
    <location>
        <begin position="420"/>
        <end position="548"/>
    </location>
</feature>
<evidence type="ECO:0000259" key="15">
    <source>
        <dbReference type="Pfam" id="PF02775"/>
    </source>
</evidence>
<comment type="similarity">
    <text evidence="4 13">Belongs to the TPP enzyme family.</text>
</comment>
<keyword evidence="7 12" id="KW-0479">Metal-binding</keyword>
<dbReference type="Gene3D" id="3.40.50.970">
    <property type="match status" value="2"/>
</dbReference>
<dbReference type="Pfam" id="PF02775">
    <property type="entry name" value="TPP_enzyme_C"/>
    <property type="match status" value="1"/>
</dbReference>
<feature type="binding site" evidence="12">
    <location>
        <position position="484"/>
    </location>
    <ligand>
        <name>Mg(2+)</name>
        <dbReference type="ChEBI" id="CHEBI:18420"/>
    </ligand>
</feature>
<dbReference type="FunFam" id="3.40.50.1220:FF:000009">
    <property type="entry name" value="Pyruvate decarboxylase 1"/>
    <property type="match status" value="1"/>
</dbReference>
<keyword evidence="8" id="KW-0210">Decarboxylase</keyword>
<gene>
    <name evidence="17" type="ORF">PPAR00522_LOCUS7740</name>
</gene>
<evidence type="ECO:0000256" key="9">
    <source>
        <dbReference type="ARBA" id="ARBA00022842"/>
    </source>
</evidence>
<evidence type="ECO:0000256" key="12">
    <source>
        <dbReference type="PIRSR" id="PIRSR036565-2"/>
    </source>
</evidence>
<evidence type="ECO:0000256" key="5">
    <source>
        <dbReference type="ARBA" id="ARBA00011881"/>
    </source>
</evidence>
<evidence type="ECO:0000256" key="2">
    <source>
        <dbReference type="ARBA" id="ARBA00001920"/>
    </source>
</evidence>
<dbReference type="Pfam" id="PF00205">
    <property type="entry name" value="TPP_enzyme_M"/>
    <property type="match status" value="1"/>
</dbReference>
<keyword evidence="9 12" id="KW-0460">Magnesium</keyword>
<evidence type="ECO:0000256" key="11">
    <source>
        <dbReference type="ARBA" id="ARBA00023239"/>
    </source>
</evidence>
<dbReference type="PROSITE" id="PS00187">
    <property type="entry name" value="TPP_ENZYMES"/>
    <property type="match status" value="1"/>
</dbReference>
<comment type="subunit">
    <text evidence="5">Homotetramer.</text>
</comment>
<dbReference type="SUPFAM" id="SSF52518">
    <property type="entry name" value="Thiamin diphosphate-binding fold (THDP-binding)"/>
    <property type="match status" value="2"/>
</dbReference>
<dbReference type="InterPro" id="IPR047213">
    <property type="entry name" value="TPP_PYR_PDC_IPDC-like"/>
</dbReference>
<evidence type="ECO:0000256" key="8">
    <source>
        <dbReference type="ARBA" id="ARBA00022793"/>
    </source>
</evidence>
<dbReference type="SUPFAM" id="SSF52467">
    <property type="entry name" value="DHS-like NAD/FAD-binding domain"/>
    <property type="match status" value="1"/>
</dbReference>
<evidence type="ECO:0000256" key="6">
    <source>
        <dbReference type="ARBA" id="ARBA00013202"/>
    </source>
</evidence>
<evidence type="ECO:0000313" key="17">
    <source>
        <dbReference type="EMBL" id="CAD8771337.1"/>
    </source>
</evidence>
<organism evidence="17">
    <name type="scientific">Polytomella parva</name>
    <dbReference type="NCBI Taxonomy" id="51329"/>
    <lineage>
        <taxon>Eukaryota</taxon>
        <taxon>Viridiplantae</taxon>
        <taxon>Chlorophyta</taxon>
        <taxon>core chlorophytes</taxon>
        <taxon>Chlorophyceae</taxon>
        <taxon>CS clade</taxon>
        <taxon>Chlamydomonadales</taxon>
        <taxon>Chlamydomonadaceae</taxon>
        <taxon>Polytomella</taxon>
    </lineage>
</organism>
<dbReference type="EC" id="4.1.1.1" evidence="6"/>
<dbReference type="GO" id="GO:0000949">
    <property type="term" value="P:aromatic amino acid family catabolic process to alcohol via Ehrlich pathway"/>
    <property type="evidence" value="ECO:0007669"/>
    <property type="project" value="TreeGrafter"/>
</dbReference>
<keyword evidence="11" id="KW-0456">Lyase</keyword>
<dbReference type="InterPro" id="IPR029061">
    <property type="entry name" value="THDP-binding"/>
</dbReference>
<dbReference type="InterPro" id="IPR011766">
    <property type="entry name" value="TPP_enzyme_TPP-bd"/>
</dbReference>
<feature type="binding site" evidence="12">
    <location>
        <position position="455"/>
    </location>
    <ligand>
        <name>Mg(2+)</name>
        <dbReference type="ChEBI" id="CHEBI:18420"/>
    </ligand>
</feature>
<comment type="cofactor">
    <cofactor evidence="3">
        <name>thiamine diphosphate</name>
        <dbReference type="ChEBI" id="CHEBI:58937"/>
    </cofactor>
</comment>
<dbReference type="CDD" id="cd02005">
    <property type="entry name" value="TPP_PDC_IPDC"/>
    <property type="match status" value="1"/>
</dbReference>
<feature type="domain" description="Thiamine pyrophosphate enzyme central" evidence="14">
    <location>
        <begin position="207"/>
        <end position="317"/>
    </location>
</feature>
<keyword evidence="10 13" id="KW-0786">Thiamine pyrophosphate</keyword>
<comment type="cofactor">
    <cofactor evidence="12">
        <name>Mg(2+)</name>
        <dbReference type="ChEBI" id="CHEBI:18420"/>
    </cofactor>
    <text evidence="12">Binds 1 Mg(2+) per subunit.</text>
</comment>
<dbReference type="InterPro" id="IPR012001">
    <property type="entry name" value="Thiamin_PyroP_enz_TPP-bd_dom"/>
</dbReference>
<dbReference type="InterPro" id="IPR029035">
    <property type="entry name" value="DHS-like_NAD/FAD-binding_dom"/>
</dbReference>
<proteinExistence type="inferred from homology"/>
<feature type="binding site" evidence="12">
    <location>
        <position position="482"/>
    </location>
    <ligand>
        <name>Mg(2+)</name>
        <dbReference type="ChEBI" id="CHEBI:18420"/>
    </ligand>
</feature>